<dbReference type="Proteomes" id="UP000028821">
    <property type="component" value="Unassembled WGS sequence"/>
</dbReference>
<dbReference type="InterPro" id="IPR029006">
    <property type="entry name" value="ADF-H/Gelsolin-like_dom_sf"/>
</dbReference>
<evidence type="ECO:0000256" key="2">
    <source>
        <dbReference type="SAM" id="MobiDB-lite"/>
    </source>
</evidence>
<dbReference type="EMBL" id="AEXC02002300">
    <property type="protein sequence ID" value="KFH06272.1"/>
    <property type="molecule type" value="Genomic_DNA"/>
</dbReference>
<keyword evidence="3" id="KW-0472">Membrane</keyword>
<keyword evidence="3" id="KW-0812">Transmembrane</keyword>
<dbReference type="OrthoDB" id="345435at2759"/>
<dbReference type="GO" id="GO:0005737">
    <property type="term" value="C:cytoplasm"/>
    <property type="evidence" value="ECO:0007669"/>
    <property type="project" value="TreeGrafter"/>
</dbReference>
<dbReference type="InterPro" id="IPR028458">
    <property type="entry name" value="Twinfilin"/>
</dbReference>
<dbReference type="GO" id="GO:0051015">
    <property type="term" value="F:actin filament binding"/>
    <property type="evidence" value="ECO:0007669"/>
    <property type="project" value="TreeGrafter"/>
</dbReference>
<name>A0A086Q0Z0_TOXGO</name>
<dbReference type="AlphaFoldDB" id="A0A086Q0Z0"/>
<dbReference type="Gene3D" id="3.40.20.10">
    <property type="entry name" value="Severin"/>
    <property type="match status" value="1"/>
</dbReference>
<dbReference type="GO" id="GO:0003785">
    <property type="term" value="F:actin monomer binding"/>
    <property type="evidence" value="ECO:0007669"/>
    <property type="project" value="TreeGrafter"/>
</dbReference>
<dbReference type="PANTHER" id="PTHR13759">
    <property type="entry name" value="TWINFILIN"/>
    <property type="match status" value="1"/>
</dbReference>
<accession>A0A086Q0Z0</accession>
<dbReference type="GO" id="GO:0051016">
    <property type="term" value="P:barbed-end actin filament capping"/>
    <property type="evidence" value="ECO:0007669"/>
    <property type="project" value="TreeGrafter"/>
</dbReference>
<dbReference type="SUPFAM" id="SSF55753">
    <property type="entry name" value="Actin depolymerizing proteins"/>
    <property type="match status" value="1"/>
</dbReference>
<evidence type="ECO:0000313" key="4">
    <source>
        <dbReference type="Proteomes" id="UP000028821"/>
    </source>
</evidence>
<dbReference type="PANTHER" id="PTHR13759:SF1">
    <property type="entry name" value="TWINFILIN"/>
    <property type="match status" value="1"/>
</dbReference>
<dbReference type="VEuPathDB" id="ToxoDB:TGMAS_282090"/>
<protein>
    <submittedName>
        <fullName evidence="3">Putative transmembrane protein</fullName>
    </submittedName>
</protein>
<evidence type="ECO:0000256" key="1">
    <source>
        <dbReference type="ARBA" id="ARBA00023203"/>
    </source>
</evidence>
<organism evidence="3 4">
    <name type="scientific">Toxoplasma gondii MAS</name>
    <dbReference type="NCBI Taxonomy" id="943118"/>
    <lineage>
        <taxon>Eukaryota</taxon>
        <taxon>Sar</taxon>
        <taxon>Alveolata</taxon>
        <taxon>Apicomplexa</taxon>
        <taxon>Conoidasida</taxon>
        <taxon>Coccidia</taxon>
        <taxon>Eucoccidiorida</taxon>
        <taxon>Eimeriorina</taxon>
        <taxon>Sarcocystidae</taxon>
        <taxon>Toxoplasma</taxon>
    </lineage>
</organism>
<reference evidence="3 4" key="1">
    <citation type="submission" date="2014-04" db="EMBL/GenBank/DDBJ databases">
        <authorList>
            <person name="Sibley D."/>
            <person name="Venepally P."/>
            <person name="Karamycheva S."/>
            <person name="Hadjithomas M."/>
            <person name="Khan A."/>
            <person name="Brunk B."/>
            <person name="Roos D."/>
            <person name="Caler E."/>
            <person name="Lorenzi H."/>
        </authorList>
    </citation>
    <scope>NUCLEOTIDE SEQUENCE [LARGE SCALE GENOMIC DNA]</scope>
    <source>
        <strain evidence="3 4">MAS</strain>
    </source>
</reference>
<dbReference type="GO" id="GO:0030042">
    <property type="term" value="P:actin filament depolymerization"/>
    <property type="evidence" value="ECO:0007669"/>
    <property type="project" value="TreeGrafter"/>
</dbReference>
<feature type="compositionally biased region" description="Basic and acidic residues" evidence="2">
    <location>
        <begin position="106"/>
        <end position="132"/>
    </location>
</feature>
<proteinExistence type="predicted"/>
<gene>
    <name evidence="3" type="ORF">TGMAS_282090</name>
</gene>
<feature type="region of interest" description="Disordered" evidence="2">
    <location>
        <begin position="89"/>
        <end position="203"/>
    </location>
</feature>
<feature type="region of interest" description="Disordered" evidence="2">
    <location>
        <begin position="1"/>
        <end position="20"/>
    </location>
</feature>
<feature type="compositionally biased region" description="Basic and acidic residues" evidence="2">
    <location>
        <begin position="180"/>
        <end position="203"/>
    </location>
</feature>
<comment type="caution">
    <text evidence="3">The sequence shown here is derived from an EMBL/GenBank/DDBJ whole genome shotgun (WGS) entry which is preliminary data.</text>
</comment>
<dbReference type="GO" id="GO:0005884">
    <property type="term" value="C:actin filament"/>
    <property type="evidence" value="ECO:0007669"/>
    <property type="project" value="TreeGrafter"/>
</dbReference>
<sequence>MKQSAVSPLPPPENVENSTTVRCSQLDNHSSAESDKDNICVDICIDVYVYIYIYIYACVKSGGAIRTQFLVFSPSSLSASTAFPLKMSSLSDSQPDSPGVVEEASLQEKQHEKEEDVREERIVTSAEPEKSDSSSSSSRRRAERVDSSSFTDEGRNLLSMRKGQVKDTIFCSPGTEDGEDFVRVEERNRDGGRQDLETQKPPRATVEEALEKKLATLSSSACVDELVAVSFDETTCSLSLEESLPFEGDSLDARFDRLGKLAVENFPRIFLLRLDVESNSPEWAVISWTPAAVCSPCRRTFVDYAAWFLRISLRFSRPVKEYYASKKELLTVEAFRRAQRQACRVQPQKPRADDFCLSYDRILPPRLSALESGQAKSPVSPQVPLTVDNSFSEQLEEFRKGEIACIEIFIDDEDSTLVALPCIHDTPALLQQHVTDGRPRYFLLRYEDSAAFIFFSAAAESRRDCVLYAAFKQRALDLILKCGVQVSNRYEIRCAEDLPFVLGEAIARSPGASRCFDSNSLSGSASLFVGVGEQPAEMTKENFLVLLAMLPAKAPPPGDGWQQTAVLPAAQDTLEAWQASAAL</sequence>
<evidence type="ECO:0000313" key="3">
    <source>
        <dbReference type="EMBL" id="KFH06272.1"/>
    </source>
</evidence>
<keyword evidence="1" id="KW-0009">Actin-binding</keyword>